<dbReference type="CDD" id="cd00229">
    <property type="entry name" value="SGNH_hydrolase"/>
    <property type="match status" value="1"/>
</dbReference>
<gene>
    <name evidence="1" type="ORF">V5799_030910</name>
</gene>
<dbReference type="AlphaFoldDB" id="A0AAQ4ELS4"/>
<sequence length="432" mass="49402">MAASNASKRVFWKFPLHPPKWAVIGDSQTKHLFNHFDAASRCSPAFITQPGAKISDLKNLLDFVPSSVIGVILHLGTNDLSSDDIQTTIERYAEAFNIIRTERPKIQVIYATLVLPRAPNRRRRSSNWRFVDKFNRRAERFNYQLSELCRRETNAFFLNHSLETYPPSSVLAADGVHPSFGGVSILSWHIYNLLLDYQRHFLIEWQDHLPAGDDFSRFPVQCHTQVPRTYSEVLKSHQEEYMQAGDQRFPTIAETQRQEEEASAETSVEEEKTLEVVSGLQSKISADEAVLVGHILRNVAHELQQDTELDSETEEYFFRNFWNKTKGAVKKACRKIKKAAKKIMPHIQNAAEDVVKSVSNAVLPIIKEKAEKKATELVTKFFAKHLDVYALQDSSSRTDVARILCTLLDEEGKRLIEHGEKLNAHQFVFSIH</sequence>
<proteinExistence type="predicted"/>
<organism evidence="1 2">
    <name type="scientific">Amblyomma americanum</name>
    <name type="common">Lone star tick</name>
    <dbReference type="NCBI Taxonomy" id="6943"/>
    <lineage>
        <taxon>Eukaryota</taxon>
        <taxon>Metazoa</taxon>
        <taxon>Ecdysozoa</taxon>
        <taxon>Arthropoda</taxon>
        <taxon>Chelicerata</taxon>
        <taxon>Arachnida</taxon>
        <taxon>Acari</taxon>
        <taxon>Parasitiformes</taxon>
        <taxon>Ixodida</taxon>
        <taxon>Ixodoidea</taxon>
        <taxon>Ixodidae</taxon>
        <taxon>Amblyomminae</taxon>
        <taxon>Amblyomma</taxon>
    </lineage>
</organism>
<dbReference type="Proteomes" id="UP001321473">
    <property type="component" value="Unassembled WGS sequence"/>
</dbReference>
<accession>A0AAQ4ELS4</accession>
<comment type="caution">
    <text evidence="1">The sequence shown here is derived from an EMBL/GenBank/DDBJ whole genome shotgun (WGS) entry which is preliminary data.</text>
</comment>
<evidence type="ECO:0000313" key="2">
    <source>
        <dbReference type="Proteomes" id="UP001321473"/>
    </source>
</evidence>
<reference evidence="1 2" key="1">
    <citation type="journal article" date="2023" name="Arcadia Sci">
        <title>De novo assembly of a long-read Amblyomma americanum tick genome.</title>
        <authorList>
            <person name="Chou S."/>
            <person name="Poskanzer K.E."/>
            <person name="Rollins M."/>
            <person name="Thuy-Boun P.S."/>
        </authorList>
    </citation>
    <scope>NUCLEOTIDE SEQUENCE [LARGE SCALE GENOMIC DNA]</scope>
    <source>
        <strain evidence="1">F_SG_1</strain>
        <tissue evidence="1">Salivary glands</tissue>
    </source>
</reference>
<name>A0AAQ4ELS4_AMBAM</name>
<keyword evidence="2" id="KW-1185">Reference proteome</keyword>
<evidence type="ECO:0000313" key="1">
    <source>
        <dbReference type="EMBL" id="KAK8775744.1"/>
    </source>
</evidence>
<dbReference type="InterPro" id="IPR036514">
    <property type="entry name" value="SGNH_hydro_sf"/>
</dbReference>
<evidence type="ECO:0008006" key="3">
    <source>
        <dbReference type="Google" id="ProtNLM"/>
    </source>
</evidence>
<dbReference type="Gene3D" id="3.40.50.1110">
    <property type="entry name" value="SGNH hydrolase"/>
    <property type="match status" value="1"/>
</dbReference>
<dbReference type="EMBL" id="JARKHS020013770">
    <property type="protein sequence ID" value="KAK8775744.1"/>
    <property type="molecule type" value="Genomic_DNA"/>
</dbReference>
<protein>
    <recommendedName>
        <fullName evidence="3">SGNH hydrolase-type esterase domain-containing protein</fullName>
    </recommendedName>
</protein>
<dbReference type="SUPFAM" id="SSF52266">
    <property type="entry name" value="SGNH hydrolase"/>
    <property type="match status" value="1"/>
</dbReference>